<dbReference type="Proteomes" id="UP000192674">
    <property type="component" value="Unassembled WGS sequence"/>
</dbReference>
<protein>
    <submittedName>
        <fullName evidence="2">CGNR zinc finger domain-containing protein</fullName>
    </submittedName>
</protein>
<dbReference type="Pfam" id="PF11706">
    <property type="entry name" value="zf-CGNR"/>
    <property type="match status" value="1"/>
</dbReference>
<name>A0A1Y5X6H8_KIBAR</name>
<organism evidence="2 3">
    <name type="scientific">Kibdelosporangium aridum</name>
    <dbReference type="NCBI Taxonomy" id="2030"/>
    <lineage>
        <taxon>Bacteria</taxon>
        <taxon>Bacillati</taxon>
        <taxon>Actinomycetota</taxon>
        <taxon>Actinomycetes</taxon>
        <taxon>Pseudonocardiales</taxon>
        <taxon>Pseudonocardiaceae</taxon>
        <taxon>Kibdelosporangium</taxon>
    </lineage>
</organism>
<feature type="domain" description="Zinc finger CGNR" evidence="1">
    <location>
        <begin position="134"/>
        <end position="174"/>
    </location>
</feature>
<accession>A0A1Y5X6H8</accession>
<sequence length="178" mass="19754">MASLALQLASTIRHDGHGGVADDLDTEEGFREWVREHVGSNVDGDREQVVALRRAVRSLFAHAVKPGEPSKADANKLLDPQVALAQLNAAAGTVRPRLEWPQGGEPVMRYDDNGLLSTLARAAIEFLAGDERARLRACPAPRCVRYFVKDHPQQEWCKPSCGNRARVARYYKRKIESV</sequence>
<dbReference type="InterPro" id="IPR023286">
    <property type="entry name" value="ABATE_dom_sf"/>
</dbReference>
<dbReference type="AlphaFoldDB" id="A0A1Y5X6H8"/>
<dbReference type="PANTHER" id="PTHR35525">
    <property type="entry name" value="BLL6575 PROTEIN"/>
    <property type="match status" value="1"/>
</dbReference>
<dbReference type="InterPro" id="IPR010852">
    <property type="entry name" value="ABATE"/>
</dbReference>
<dbReference type="EMBL" id="FWXV01000001">
    <property type="protein sequence ID" value="SMC74368.1"/>
    <property type="molecule type" value="Genomic_DNA"/>
</dbReference>
<dbReference type="PANTHER" id="PTHR35525:SF3">
    <property type="entry name" value="BLL6575 PROTEIN"/>
    <property type="match status" value="1"/>
</dbReference>
<evidence type="ECO:0000313" key="2">
    <source>
        <dbReference type="EMBL" id="SMC74368.1"/>
    </source>
</evidence>
<gene>
    <name evidence="2" type="ORF">SAMN05661093_01852</name>
</gene>
<dbReference type="InterPro" id="IPR021005">
    <property type="entry name" value="Znf_CGNR"/>
</dbReference>
<dbReference type="Pfam" id="PF07336">
    <property type="entry name" value="ABATE"/>
    <property type="match status" value="1"/>
</dbReference>
<evidence type="ECO:0000259" key="1">
    <source>
        <dbReference type="Pfam" id="PF11706"/>
    </source>
</evidence>
<proteinExistence type="predicted"/>
<dbReference type="SUPFAM" id="SSF160904">
    <property type="entry name" value="Jann2411-like"/>
    <property type="match status" value="1"/>
</dbReference>
<keyword evidence="3" id="KW-1185">Reference proteome</keyword>
<reference evidence="2 3" key="1">
    <citation type="submission" date="2017-04" db="EMBL/GenBank/DDBJ databases">
        <authorList>
            <person name="Afonso C.L."/>
            <person name="Miller P.J."/>
            <person name="Scott M.A."/>
            <person name="Spackman E."/>
            <person name="Goraichik I."/>
            <person name="Dimitrov K.M."/>
            <person name="Suarez D.L."/>
            <person name="Swayne D.E."/>
        </authorList>
    </citation>
    <scope>NUCLEOTIDE SEQUENCE [LARGE SCALE GENOMIC DNA]</scope>
    <source>
        <strain evidence="2 3">DSM 43828</strain>
    </source>
</reference>
<evidence type="ECO:0000313" key="3">
    <source>
        <dbReference type="Proteomes" id="UP000192674"/>
    </source>
</evidence>
<dbReference type="Gene3D" id="1.10.3300.10">
    <property type="entry name" value="Jann2411-like domain"/>
    <property type="match status" value="1"/>
</dbReference>
<dbReference type="OrthoDB" id="3211108at2"/>
<dbReference type="RefSeq" id="WP_084425442.1">
    <property type="nucleotide sequence ID" value="NZ_FWXV01000001.1"/>
</dbReference>